<proteinExistence type="predicted"/>
<reference evidence="3" key="2">
    <citation type="submission" date="2020-07" db="EMBL/GenBank/DDBJ databases">
        <authorList>
            <person name="Vera ALvarez R."/>
            <person name="Arias-Moreno D.M."/>
            <person name="Jimenez-Jacinto V."/>
            <person name="Jimenez-Bremont J.F."/>
            <person name="Swaminathan K."/>
            <person name="Moose S.P."/>
            <person name="Guerrero-Gonzalez M.L."/>
            <person name="Marino-Ramirez L."/>
            <person name="Landsman D."/>
            <person name="Rodriguez-Kessler M."/>
            <person name="Delgado-Sanchez P."/>
        </authorList>
    </citation>
    <scope>NUCLEOTIDE SEQUENCE</scope>
    <source>
        <tissue evidence="3">Cladode</tissue>
    </source>
</reference>
<organism evidence="3">
    <name type="scientific">Opuntia streptacantha</name>
    <name type="common">Prickly pear cactus</name>
    <name type="synonym">Opuntia cardona</name>
    <dbReference type="NCBI Taxonomy" id="393608"/>
    <lineage>
        <taxon>Eukaryota</taxon>
        <taxon>Viridiplantae</taxon>
        <taxon>Streptophyta</taxon>
        <taxon>Embryophyta</taxon>
        <taxon>Tracheophyta</taxon>
        <taxon>Spermatophyta</taxon>
        <taxon>Magnoliopsida</taxon>
        <taxon>eudicotyledons</taxon>
        <taxon>Gunneridae</taxon>
        <taxon>Pentapetalae</taxon>
        <taxon>Caryophyllales</taxon>
        <taxon>Cactineae</taxon>
        <taxon>Cactaceae</taxon>
        <taxon>Opuntioideae</taxon>
        <taxon>Opuntia</taxon>
    </lineage>
</organism>
<feature type="compositionally biased region" description="Basic and acidic residues" evidence="2">
    <location>
        <begin position="143"/>
        <end position="165"/>
    </location>
</feature>
<dbReference type="EMBL" id="GISG01053869">
    <property type="protein sequence ID" value="MBA4625949.1"/>
    <property type="molecule type" value="Transcribed_RNA"/>
</dbReference>
<keyword evidence="1" id="KW-0175">Coiled coil</keyword>
<protein>
    <submittedName>
        <fullName evidence="3">Uncharacterized protein</fullName>
    </submittedName>
</protein>
<sequence length="186" mass="21398">MEEDETSTSNQLVEELEAKVELLKKRAEDAEGKLEKEQAAWQRAKDRYERRAIDAENEISDLEKKLDEAWTEKAEVKASVAAATKQMRLKCLDLMKRALAEYDKQISWNQVLRQILYLEQQSDKDTPEAEPNKGKNRATEPSLRPRETGNNEKDTTKEKDVAVHEDEADSTPEYSLNTLTMTRLAL</sequence>
<reference evidence="3" key="1">
    <citation type="journal article" date="2013" name="J. Plant Res.">
        <title>Effect of fungi and light on seed germination of three Opuntia species from semiarid lands of central Mexico.</title>
        <authorList>
            <person name="Delgado-Sanchez P."/>
            <person name="Jimenez-Bremont J.F."/>
            <person name="Guerrero-Gonzalez Mde L."/>
            <person name="Flores J."/>
        </authorList>
    </citation>
    <scope>NUCLEOTIDE SEQUENCE</scope>
    <source>
        <tissue evidence="3">Cladode</tissue>
    </source>
</reference>
<accession>A0A7C9D0Z5</accession>
<name>A0A7C9D0Z5_OPUST</name>
<evidence type="ECO:0000313" key="3">
    <source>
        <dbReference type="EMBL" id="MBA4625949.1"/>
    </source>
</evidence>
<evidence type="ECO:0000256" key="2">
    <source>
        <dbReference type="SAM" id="MobiDB-lite"/>
    </source>
</evidence>
<feature type="coiled-coil region" evidence="1">
    <location>
        <begin position="6"/>
        <end position="72"/>
    </location>
</feature>
<feature type="compositionally biased region" description="Basic and acidic residues" evidence="2">
    <location>
        <begin position="122"/>
        <end position="133"/>
    </location>
</feature>
<dbReference type="AlphaFoldDB" id="A0A7C9D0Z5"/>
<feature type="region of interest" description="Disordered" evidence="2">
    <location>
        <begin position="122"/>
        <end position="179"/>
    </location>
</feature>
<evidence type="ECO:0000256" key="1">
    <source>
        <dbReference type="SAM" id="Coils"/>
    </source>
</evidence>